<evidence type="ECO:0000256" key="1">
    <source>
        <dbReference type="SAM" id="MobiDB-lite"/>
    </source>
</evidence>
<dbReference type="InterPro" id="IPR029058">
    <property type="entry name" value="AB_hydrolase_fold"/>
</dbReference>
<dbReference type="RefSeq" id="WP_083503280.1">
    <property type="nucleotide sequence ID" value="NZ_CAAAHZ010000003.1"/>
</dbReference>
<proteinExistence type="predicted"/>
<dbReference type="GO" id="GO:0016787">
    <property type="term" value="F:hydrolase activity"/>
    <property type="evidence" value="ECO:0007669"/>
    <property type="project" value="UniProtKB-KW"/>
</dbReference>
<dbReference type="OrthoDB" id="7231451at2"/>
<keyword evidence="3" id="KW-1185">Reference proteome</keyword>
<reference evidence="2 3" key="1">
    <citation type="submission" date="2015-11" db="EMBL/GenBank/DDBJ databases">
        <title>Genomic analysis of 38 Legionella species identifies large and diverse effector repertoires.</title>
        <authorList>
            <person name="Burstein D."/>
            <person name="Amaro F."/>
            <person name="Zusman T."/>
            <person name="Lifshitz Z."/>
            <person name="Cohen O."/>
            <person name="Gilbert J.A."/>
            <person name="Pupko T."/>
            <person name="Shuman H.A."/>
            <person name="Segal G."/>
        </authorList>
    </citation>
    <scope>NUCLEOTIDE SEQUENCE [LARGE SCALE GENOMIC DNA]</scope>
    <source>
        <strain evidence="2 3">ATCC 49505</strain>
    </source>
</reference>
<dbReference type="PANTHER" id="PTHR36837:SF2">
    <property type="entry name" value="POLY(3-HYDROXYALKANOATE) POLYMERASE SUBUNIT PHAC"/>
    <property type="match status" value="1"/>
</dbReference>
<dbReference type="AlphaFoldDB" id="A0A0W0VMC8"/>
<dbReference type="Proteomes" id="UP000054997">
    <property type="component" value="Unassembled WGS sequence"/>
</dbReference>
<dbReference type="EMBL" id="LNYK01000016">
    <property type="protein sequence ID" value="KTD21240.1"/>
    <property type="molecule type" value="Genomic_DNA"/>
</dbReference>
<dbReference type="InterPro" id="IPR024501">
    <property type="entry name" value="DUF3141"/>
</dbReference>
<dbReference type="SUPFAM" id="SSF53474">
    <property type="entry name" value="alpha/beta-Hydrolases"/>
    <property type="match status" value="1"/>
</dbReference>
<feature type="region of interest" description="Disordered" evidence="1">
    <location>
        <begin position="1"/>
        <end position="24"/>
    </location>
</feature>
<dbReference type="STRING" id="45068.Llon_1338"/>
<accession>A0A0W0VMC8</accession>
<dbReference type="PATRIC" id="fig|45068.5.peg.1446"/>
<sequence length="576" mass="66366">MDEQDLKQGKTTTLKEHNPSWSEGLSQSSQLWKDWLSYAIDFGQRSILFFDTLRQRANDMMAHEQQGMPPPLHFKYELVLDGRTLEPKTNYALLKILEVDEVCFADCYDPNKPPVIIVDPRAGHGPGIGGFKRDSEIGIALHRGHAVYFAMFYPHPIPHQTLSDVLATIKQFVKQVKTWHQGQSPILYGNCQAGWMLALLASDCEGLVGPLVMNGSPISYWASSKEETNPMQLLGGLLGGVWLTRYLADLNDGMFDGAWLVQNFEFLNPTTAIWDKYRRLFDEIDTERERFLDFEHWWNGFYQFSEEEITETVASLFIGNKFERGEIPIHQDCVFDLKRIHNPIVIFASQGDEITPPYQALHWLKTIYPTTHDLKKAKQRIAYLVHPTVGHLGIFVSAKVVRLEHRAILEHYAAIETLSPGLYEMIIDNPTGDPDCSKEQYKVRFEERDLAELCSIKAIEPFENVRKASEANDYHYRVLCQPWIRAFSNPLLTLWLEKMHPMRLSRTIFSEKISPTMRTVAWLVKAVEANRQSVTEENTFKKLGQLGSEMIRSSIEVIKNRRNEFMEQLFESLYGE</sequence>
<dbReference type="Pfam" id="PF11339">
    <property type="entry name" value="DUF3141"/>
    <property type="match status" value="1"/>
</dbReference>
<feature type="compositionally biased region" description="Basic and acidic residues" evidence="1">
    <location>
        <begin position="1"/>
        <end position="18"/>
    </location>
</feature>
<dbReference type="PANTHER" id="PTHR36837">
    <property type="entry name" value="POLY(3-HYDROXYALKANOATE) POLYMERASE SUBUNIT PHAC"/>
    <property type="match status" value="1"/>
</dbReference>
<comment type="caution">
    <text evidence="2">The sequence shown here is derived from an EMBL/GenBank/DDBJ whole genome shotgun (WGS) entry which is preliminary data.</text>
</comment>
<protein>
    <submittedName>
        <fullName evidence="2">Alpha/beta hydrolase family protein</fullName>
    </submittedName>
</protein>
<name>A0A0W0VMC8_9GAMM</name>
<evidence type="ECO:0000313" key="2">
    <source>
        <dbReference type="EMBL" id="KTD21240.1"/>
    </source>
</evidence>
<dbReference type="InterPro" id="IPR051321">
    <property type="entry name" value="PHA/PHB_synthase"/>
</dbReference>
<gene>
    <name evidence="2" type="ORF">Llon_1338</name>
</gene>
<dbReference type="Gene3D" id="3.40.50.1820">
    <property type="entry name" value="alpha/beta hydrolase"/>
    <property type="match status" value="1"/>
</dbReference>
<organism evidence="2 3">
    <name type="scientific">Legionella londiniensis</name>
    <dbReference type="NCBI Taxonomy" id="45068"/>
    <lineage>
        <taxon>Bacteria</taxon>
        <taxon>Pseudomonadati</taxon>
        <taxon>Pseudomonadota</taxon>
        <taxon>Gammaproteobacteria</taxon>
        <taxon>Legionellales</taxon>
        <taxon>Legionellaceae</taxon>
        <taxon>Legionella</taxon>
    </lineage>
</organism>
<keyword evidence="2" id="KW-0378">Hydrolase</keyword>
<evidence type="ECO:0000313" key="3">
    <source>
        <dbReference type="Proteomes" id="UP000054997"/>
    </source>
</evidence>